<evidence type="ECO:0000313" key="3">
    <source>
        <dbReference type="Proteomes" id="UP000475265"/>
    </source>
</evidence>
<comment type="caution">
    <text evidence="2">The sequence shown here is derived from an EMBL/GenBank/DDBJ whole genome shotgun (WGS) entry which is preliminary data.</text>
</comment>
<dbReference type="GO" id="GO:0016887">
    <property type="term" value="F:ATP hydrolysis activity"/>
    <property type="evidence" value="ECO:0007669"/>
    <property type="project" value="InterPro"/>
</dbReference>
<dbReference type="Proteomes" id="UP000475265">
    <property type="component" value="Unassembled WGS sequence"/>
</dbReference>
<dbReference type="PANTHER" id="PTHR40396">
    <property type="entry name" value="ATPASE-LIKE PROTEIN"/>
    <property type="match status" value="1"/>
</dbReference>
<dbReference type="Gene3D" id="3.40.50.300">
    <property type="entry name" value="P-loop containing nucleotide triphosphate hydrolases"/>
    <property type="match status" value="1"/>
</dbReference>
<gene>
    <name evidence="2" type="ORF">FX983_01126</name>
</gene>
<evidence type="ECO:0000313" key="2">
    <source>
        <dbReference type="EMBL" id="KAF2393165.1"/>
    </source>
</evidence>
<dbReference type="PANTHER" id="PTHR40396:SF1">
    <property type="entry name" value="ATPASE AAA-TYPE CORE DOMAIN-CONTAINING PROTEIN"/>
    <property type="match status" value="1"/>
</dbReference>
<dbReference type="InterPro" id="IPR003959">
    <property type="entry name" value="ATPase_AAA_core"/>
</dbReference>
<dbReference type="InterPro" id="IPR027417">
    <property type="entry name" value="P-loop_NTPase"/>
</dbReference>
<proteinExistence type="predicted"/>
<dbReference type="SUPFAM" id="SSF52540">
    <property type="entry name" value="P-loop containing nucleoside triphosphate hydrolases"/>
    <property type="match status" value="1"/>
</dbReference>
<protein>
    <recommendedName>
        <fullName evidence="1">ATPase AAA-type core domain-containing protein</fullName>
    </recommendedName>
</protein>
<accession>A0A6L5BYW3</accession>
<sequence>MIIDFTIKNFRSLKDEQLLSLSVENPKTHLLENISYPSNDKVGVLKTAGLYGANASGKSNVLMAFAALQWLVIDSGDLKEGEKIPCYEPYLLSDKTKTAPTTFEIEFANKGLRYVYSVTYDRQKIIQESLDFYPSRQKANIFKRDEGDTWETVSFGGLYKGGTKKIPFFENNTYLSKAGNNAAAADMIRSIYTYFRSITHIGSGQTIKMLNLFEHESLVKIISDLLCSVDTGVKKVSKRANKNNILPHELPPGLPEDVKQAFIEDNKYSFVFAHEKEEGGVVLFKENRESDGTRKLFNLLPMLINGFLNGYIMIMDELDNSFHPHIAELLIKLFNDPLINKNNAQLIFSTHNINLMTPNLFRRDQIWFAEKTNGATSIYSLDEFDKSNVKTSSPFGDWYDEGRFGALPKIHYAQITKIFNEVQKHHMKVDRTLSSTVNGAE</sequence>
<dbReference type="GO" id="GO:0005524">
    <property type="term" value="F:ATP binding"/>
    <property type="evidence" value="ECO:0007669"/>
    <property type="project" value="InterPro"/>
</dbReference>
<feature type="domain" description="ATPase AAA-type core" evidence="1">
    <location>
        <begin position="49"/>
        <end position="356"/>
    </location>
</feature>
<dbReference type="RefSeq" id="WP_163908815.1">
    <property type="nucleotide sequence ID" value="NZ_JAAAXX010000001.1"/>
</dbReference>
<dbReference type="Pfam" id="PF13304">
    <property type="entry name" value="AAA_21"/>
    <property type="match status" value="1"/>
</dbReference>
<name>A0A6L5BYW3_9PSED</name>
<organism evidence="2 3">
    <name type="scientific">Pseudomonas frederiksbergensis</name>
    <dbReference type="NCBI Taxonomy" id="104087"/>
    <lineage>
        <taxon>Bacteria</taxon>
        <taxon>Pseudomonadati</taxon>
        <taxon>Pseudomonadota</taxon>
        <taxon>Gammaproteobacteria</taxon>
        <taxon>Pseudomonadales</taxon>
        <taxon>Pseudomonadaceae</taxon>
        <taxon>Pseudomonas</taxon>
    </lineage>
</organism>
<dbReference type="AlphaFoldDB" id="A0A6L5BYW3"/>
<dbReference type="EMBL" id="JAAAXX010000001">
    <property type="protein sequence ID" value="KAF2393165.1"/>
    <property type="molecule type" value="Genomic_DNA"/>
</dbReference>
<reference evidence="2 3" key="1">
    <citation type="submission" date="2019-12" db="EMBL/GenBank/DDBJ databases">
        <title>Endophytic bacteria associated with Panax ginseng seedlings.</title>
        <authorList>
            <person name="Park J.M."/>
            <person name="Shin R."/>
            <person name="Jo S.H."/>
        </authorList>
    </citation>
    <scope>NUCLEOTIDE SEQUENCE [LARGE SCALE GENOMIC DNA]</scope>
    <source>
        <strain evidence="2 3">PgKB32</strain>
    </source>
</reference>
<evidence type="ECO:0000259" key="1">
    <source>
        <dbReference type="Pfam" id="PF13304"/>
    </source>
</evidence>